<gene>
    <name evidence="3" type="primary">orf273</name>
</gene>
<dbReference type="InterPro" id="IPR000305">
    <property type="entry name" value="GIY-YIG_endonuc"/>
</dbReference>
<reference evidence="4" key="1">
    <citation type="journal article" date="2019" name="Mitochondrial DNA Part B Resour">
        <title>The complete mitochondrial genomes of the nematode-trapping fungus Arthrobotrys musiformis.</title>
        <authorList>
            <person name="Zhang Y.-Q."/>
            <person name="Yu Z.-F."/>
        </authorList>
    </citation>
    <scope>NUCLEOTIDE SEQUENCE</scope>
    <source>
        <strain evidence="4">YMF1.03721</strain>
    </source>
</reference>
<dbReference type="SUPFAM" id="SSF82771">
    <property type="entry name" value="GIY-YIG endonuclease"/>
    <property type="match status" value="1"/>
</dbReference>
<dbReference type="Gene3D" id="3.40.1440.10">
    <property type="entry name" value="GIY-YIG endonuclease"/>
    <property type="match status" value="1"/>
</dbReference>
<dbReference type="GeneID" id="39697764"/>
<dbReference type="PANTHER" id="PTHR36181">
    <property type="entry name" value="INTRON-ENCODED ENDONUCLEASE AI3-RELATED"/>
    <property type="match status" value="1"/>
</dbReference>
<geneLocation type="mitochondrion" evidence="3"/>
<dbReference type="InterPro" id="IPR035901">
    <property type="entry name" value="GIY-YIG_endonuc_sf"/>
</dbReference>
<keyword evidence="1" id="KW-0472">Membrane</keyword>
<reference evidence="4" key="2">
    <citation type="submission" date="2019-02" db="EMBL/GenBank/DDBJ databases">
        <authorList>
            <person name="Zhang Y."/>
        </authorList>
    </citation>
    <scope>NUCLEOTIDE SEQUENCE</scope>
    <source>
        <strain evidence="4">YMF1.03721</strain>
    </source>
</reference>
<dbReference type="SUPFAM" id="SSF55608">
    <property type="entry name" value="Homing endonucleases"/>
    <property type="match status" value="1"/>
</dbReference>
<dbReference type="EMBL" id="MK547645">
    <property type="protein sequence ID" value="QBM31658.1"/>
    <property type="molecule type" value="Genomic_DNA"/>
</dbReference>
<dbReference type="PROSITE" id="PS50164">
    <property type="entry name" value="GIY_YIG"/>
    <property type="match status" value="1"/>
</dbReference>
<keyword evidence="1" id="KW-0812">Transmembrane</keyword>
<evidence type="ECO:0000259" key="2">
    <source>
        <dbReference type="PROSITE" id="PS50164"/>
    </source>
</evidence>
<organism evidence="3">
    <name type="scientific">Arthrobotrys musiformis</name>
    <dbReference type="NCBI Taxonomy" id="47236"/>
    <lineage>
        <taxon>Eukaryota</taxon>
        <taxon>Fungi</taxon>
        <taxon>Dikarya</taxon>
        <taxon>Ascomycota</taxon>
        <taxon>Pezizomycotina</taxon>
        <taxon>Orbiliomycetes</taxon>
        <taxon>Orbiliales</taxon>
        <taxon>Orbiliaceae</taxon>
        <taxon>Arthrobotrys</taxon>
    </lineage>
</organism>
<dbReference type="InterPro" id="IPR006350">
    <property type="entry name" value="Intron_endoG1"/>
</dbReference>
<dbReference type="NCBIfam" id="TIGR01453">
    <property type="entry name" value="grpIintron_endo"/>
    <property type="match status" value="1"/>
</dbReference>
<dbReference type="PANTHER" id="PTHR36181:SF4">
    <property type="entry name" value="LAGLIDADG ENDONUCLEASE"/>
    <property type="match status" value="1"/>
</dbReference>
<dbReference type="EMBL" id="MK633966">
    <property type="protein sequence ID" value="QBM31508.1"/>
    <property type="molecule type" value="Genomic_DNA"/>
</dbReference>
<dbReference type="GO" id="GO:0005739">
    <property type="term" value="C:mitochondrion"/>
    <property type="evidence" value="ECO:0007669"/>
    <property type="project" value="UniProtKB-ARBA"/>
</dbReference>
<keyword evidence="3" id="KW-0496">Mitochondrion</keyword>
<accession>A0A482EA38</accession>
<evidence type="ECO:0000256" key="1">
    <source>
        <dbReference type="SAM" id="Phobius"/>
    </source>
</evidence>
<protein>
    <recommendedName>
        <fullName evidence="2">GIY-YIG domain-containing protein</fullName>
    </recommendedName>
</protein>
<dbReference type="Gene3D" id="3.10.28.10">
    <property type="entry name" value="Homing endonucleases"/>
    <property type="match status" value="1"/>
</dbReference>
<reference evidence="3" key="3">
    <citation type="submission" date="2019-03" db="EMBL/GenBank/DDBJ databases">
        <authorList>
            <person name="Zhang Y.Q."/>
        </authorList>
    </citation>
    <scope>NUCLEOTIDE SEQUENCE</scope>
    <source>
        <strain evidence="3">YMF1.01900</strain>
    </source>
</reference>
<sequence length="273" mass="31845">MNNKVHLTKEGLYQIINIKTSMNLGLSDMLKSEFNEYIPVERPVINTENIPDPYWIAGFVSGEGNFSVNITKSTNKIGKRVQLRFRVTQHERDLKLLEVLIKYLGTGSIYKYPNQPARNFFFYCLISLIYLQITKKMDFMFKKRLLSNASMQHIGFTKLFKRSLGHTDLFYNKNFTGFNAFFGTRHFSTSKPVIVYSNTDTERLKILKENRGKSGVYCWKNNLNRNTYIGSSIELSKRFIQYFNTKYLLLNNSMAICRALIKYGNSNFSLEIL</sequence>
<keyword evidence="1" id="KW-1133">Transmembrane helix</keyword>
<feature type="transmembrane region" description="Helical" evidence="1">
    <location>
        <begin position="117"/>
        <end position="134"/>
    </location>
</feature>
<evidence type="ECO:0000313" key="4">
    <source>
        <dbReference type="EMBL" id="QBM31658.1"/>
    </source>
</evidence>
<proteinExistence type="predicted"/>
<evidence type="ECO:0000313" key="3">
    <source>
        <dbReference type="EMBL" id="QBM31508.1"/>
    </source>
</evidence>
<dbReference type="RefSeq" id="YP_009574391.1">
    <property type="nucleotide sequence ID" value="NC_041444.1"/>
</dbReference>
<feature type="domain" description="GIY-YIG" evidence="2">
    <location>
        <begin position="212"/>
        <end position="273"/>
    </location>
</feature>
<dbReference type="AlphaFoldDB" id="A0A482EA38"/>
<dbReference type="InterPro" id="IPR004860">
    <property type="entry name" value="LAGLIDADG_dom"/>
</dbReference>
<dbReference type="GO" id="GO:0004519">
    <property type="term" value="F:endonuclease activity"/>
    <property type="evidence" value="ECO:0007669"/>
    <property type="project" value="InterPro"/>
</dbReference>
<dbReference type="Pfam" id="PF00961">
    <property type="entry name" value="LAGLIDADG_1"/>
    <property type="match status" value="1"/>
</dbReference>
<name>A0A482EA38_9PEZI</name>
<dbReference type="InterPro" id="IPR027434">
    <property type="entry name" value="Homing_endonucl"/>
</dbReference>
<dbReference type="InterPro" id="IPR051289">
    <property type="entry name" value="LAGLIDADG_Endonuclease"/>
</dbReference>